<dbReference type="SUPFAM" id="SSF51556">
    <property type="entry name" value="Metallo-dependent hydrolases"/>
    <property type="match status" value="1"/>
</dbReference>
<dbReference type="AlphaFoldDB" id="A0A644XLK5"/>
<evidence type="ECO:0000256" key="3">
    <source>
        <dbReference type="ARBA" id="ARBA00008397"/>
    </source>
</evidence>
<keyword evidence="6 7" id="KW-0413">Isomerase</keyword>
<dbReference type="HAMAP" id="MF_00675">
    <property type="entry name" value="UxaC"/>
    <property type="match status" value="1"/>
</dbReference>
<dbReference type="InterPro" id="IPR003766">
    <property type="entry name" value="Uronate_isomerase"/>
</dbReference>
<evidence type="ECO:0000313" key="7">
    <source>
        <dbReference type="EMBL" id="MPM17082.1"/>
    </source>
</evidence>
<evidence type="ECO:0000256" key="5">
    <source>
        <dbReference type="ARBA" id="ARBA00020555"/>
    </source>
</evidence>
<gene>
    <name evidence="7" type="primary">uxaC_5</name>
    <name evidence="7" type="ORF">SDC9_63466</name>
</gene>
<dbReference type="UniPathway" id="UPA00246"/>
<organism evidence="7">
    <name type="scientific">bioreactor metagenome</name>
    <dbReference type="NCBI Taxonomy" id="1076179"/>
    <lineage>
        <taxon>unclassified sequences</taxon>
        <taxon>metagenomes</taxon>
        <taxon>ecological metagenomes</taxon>
    </lineage>
</organism>
<accession>A0A644XLK5</accession>
<evidence type="ECO:0000256" key="6">
    <source>
        <dbReference type="ARBA" id="ARBA00023235"/>
    </source>
</evidence>
<dbReference type="EC" id="5.3.1.12" evidence="4"/>
<comment type="pathway">
    <text evidence="2">Carbohydrate metabolism; pentose and glucuronate interconversion.</text>
</comment>
<evidence type="ECO:0000256" key="1">
    <source>
        <dbReference type="ARBA" id="ARBA00001165"/>
    </source>
</evidence>
<dbReference type="NCBIfam" id="NF002794">
    <property type="entry name" value="PRK02925.1"/>
    <property type="match status" value="1"/>
</dbReference>
<reference evidence="7" key="1">
    <citation type="submission" date="2019-08" db="EMBL/GenBank/DDBJ databases">
        <authorList>
            <person name="Kucharzyk K."/>
            <person name="Murdoch R.W."/>
            <person name="Higgins S."/>
            <person name="Loffler F."/>
        </authorList>
    </citation>
    <scope>NUCLEOTIDE SEQUENCE</scope>
</reference>
<evidence type="ECO:0000256" key="2">
    <source>
        <dbReference type="ARBA" id="ARBA00004892"/>
    </source>
</evidence>
<dbReference type="Gene3D" id="1.10.2020.10">
    <property type="entry name" value="uronate isomerase, domain 2, chain A"/>
    <property type="match status" value="1"/>
</dbReference>
<comment type="caution">
    <text evidence="7">The sequence shown here is derived from an EMBL/GenBank/DDBJ whole genome shotgun (WGS) entry which is preliminary data.</text>
</comment>
<comment type="catalytic activity">
    <reaction evidence="1">
        <text>D-glucuronate = D-fructuronate</text>
        <dbReference type="Rhea" id="RHEA:13049"/>
        <dbReference type="ChEBI" id="CHEBI:58720"/>
        <dbReference type="ChEBI" id="CHEBI:59863"/>
        <dbReference type="EC" id="5.3.1.12"/>
    </reaction>
</comment>
<sequence>MHSAFSEDLFITNKTGKHLYETYAKNMPIIDYHCHLLPQEIYENKRFTDLGEMWLAHDHYKWRAMRTFGIDERLITGDASFYEKFKAFAGIMPELIGNPLYIWCALELKRYFGIGEPLSAENADEIYNKTKALIAERNMCPRWCMEHSKVEMVCTTEDPTDTLQYHHLLQQEGSFRTKVISAFRPDKAMNCEKAPFAGYMGDLEAAAGEKIGSFAELISALEKRLMVFKSLGSMISDAGLDNFIWREATERELDAILKKARRGETLTREQVDQFRSAFLLQMGRVYARNGFVMQIHIGAYRNANGDMAKKLGPDTGYDCADSASDIRSMGALLDTLNREGNLPKVILYPLNASDVEPYAILAAAFCKGPGRGTVQLGAPWWFCDQVHGIQRQFEAAANLYPVALSVGMLTDSRSFLSYPRHELYRRVFCNYLGELIERGEYFSEEKHLKTIVENVCYGNAKAYFGL</sequence>
<dbReference type="Pfam" id="PF02614">
    <property type="entry name" value="UxaC"/>
    <property type="match status" value="1"/>
</dbReference>
<dbReference type="InterPro" id="IPR032466">
    <property type="entry name" value="Metal_Hydrolase"/>
</dbReference>
<protein>
    <recommendedName>
        <fullName evidence="5">Uronate isomerase</fullName>
        <ecNumber evidence="4">5.3.1.12</ecNumber>
    </recommendedName>
</protein>
<proteinExistence type="inferred from homology"/>
<dbReference type="PANTHER" id="PTHR30068:SF4">
    <property type="entry name" value="URONATE ISOMERASE"/>
    <property type="match status" value="1"/>
</dbReference>
<dbReference type="GO" id="GO:0019698">
    <property type="term" value="P:D-galacturonate catabolic process"/>
    <property type="evidence" value="ECO:0007669"/>
    <property type="project" value="TreeGrafter"/>
</dbReference>
<evidence type="ECO:0000256" key="4">
    <source>
        <dbReference type="ARBA" id="ARBA00012546"/>
    </source>
</evidence>
<dbReference type="EMBL" id="VSSQ01002729">
    <property type="protein sequence ID" value="MPM17082.1"/>
    <property type="molecule type" value="Genomic_DNA"/>
</dbReference>
<dbReference type="PANTHER" id="PTHR30068">
    <property type="entry name" value="URONATE ISOMERASE"/>
    <property type="match status" value="1"/>
</dbReference>
<dbReference type="GO" id="GO:0042840">
    <property type="term" value="P:D-glucuronate catabolic process"/>
    <property type="evidence" value="ECO:0007669"/>
    <property type="project" value="TreeGrafter"/>
</dbReference>
<dbReference type="Gene3D" id="3.20.20.140">
    <property type="entry name" value="Metal-dependent hydrolases"/>
    <property type="match status" value="1"/>
</dbReference>
<name>A0A644XLK5_9ZZZZ</name>
<comment type="similarity">
    <text evidence="3">Belongs to the metallo-dependent hydrolases superfamily. Uronate isomerase family.</text>
</comment>
<dbReference type="GO" id="GO:0008880">
    <property type="term" value="F:glucuronate isomerase activity"/>
    <property type="evidence" value="ECO:0007669"/>
    <property type="project" value="UniProtKB-EC"/>
</dbReference>